<feature type="domain" description="Response regulatory" evidence="3">
    <location>
        <begin position="13"/>
        <end position="125"/>
    </location>
</feature>
<dbReference type="AlphaFoldDB" id="A0AAQ1AN33"/>
<reference evidence="4" key="1">
    <citation type="submission" date="2023-06" db="EMBL/GenBank/DDBJ databases">
        <title>Genome sequences of Xanthomonas arboricola from Serbia and Montenegro.</title>
        <authorList>
            <person name="Ilicic R."/>
            <person name="Jelusic A."/>
            <person name="Harrison J."/>
            <person name="Greer S."/>
            <person name="Grant M."/>
            <person name="Vicente J."/>
            <person name="Popovic Milovanovic T."/>
            <person name="Studholme D.J."/>
        </authorList>
    </citation>
    <scope>NUCLEOTIDE SEQUENCE</scope>
    <source>
        <strain evidence="4">Xp320</strain>
    </source>
</reference>
<evidence type="ECO:0000259" key="3">
    <source>
        <dbReference type="PROSITE" id="PS50110"/>
    </source>
</evidence>
<dbReference type="PROSITE" id="PS50110">
    <property type="entry name" value="RESPONSE_REGULATORY"/>
    <property type="match status" value="1"/>
</dbReference>
<comment type="caution">
    <text evidence="4">The sequence shown here is derived from an EMBL/GenBank/DDBJ whole genome shotgun (WGS) entry which is preliminary data.</text>
</comment>
<dbReference type="GO" id="GO:0000160">
    <property type="term" value="P:phosphorelay signal transduction system"/>
    <property type="evidence" value="ECO:0007669"/>
    <property type="project" value="InterPro"/>
</dbReference>
<protein>
    <submittedName>
        <fullName evidence="4">Response regulator</fullName>
    </submittedName>
</protein>
<evidence type="ECO:0000313" key="4">
    <source>
        <dbReference type="EMBL" id="MDN0286799.1"/>
    </source>
</evidence>
<dbReference type="Pfam" id="PF00072">
    <property type="entry name" value="Response_reg"/>
    <property type="match status" value="1"/>
</dbReference>
<dbReference type="SUPFAM" id="SSF52172">
    <property type="entry name" value="CheY-like"/>
    <property type="match status" value="1"/>
</dbReference>
<dbReference type="SMART" id="SM00448">
    <property type="entry name" value="REC"/>
    <property type="match status" value="1"/>
</dbReference>
<sequence>MRIFDLSAITLPTVLIVEDDVNLRIVCEMTLAAGGYEFRSVGGPVQAFDILQTGQPFDLILSDLKIPGQIDGQSFIRELRQMGVMTPAILTSGYPFDESELPEATCFLAKPYTFRTLLDLIKDCLTKHESDPE</sequence>
<organism evidence="4">
    <name type="scientific">Xanthomonas arboricola pv. pruni</name>
    <dbReference type="NCBI Taxonomy" id="69929"/>
    <lineage>
        <taxon>Bacteria</taxon>
        <taxon>Pseudomonadati</taxon>
        <taxon>Pseudomonadota</taxon>
        <taxon>Gammaproteobacteria</taxon>
        <taxon>Lysobacterales</taxon>
        <taxon>Lysobacteraceae</taxon>
        <taxon>Xanthomonas</taxon>
    </lineage>
</organism>
<name>A0AAQ1AN33_9XANT</name>
<dbReference type="InterPro" id="IPR050595">
    <property type="entry name" value="Bact_response_regulator"/>
</dbReference>
<dbReference type="CDD" id="cd00156">
    <property type="entry name" value="REC"/>
    <property type="match status" value="1"/>
</dbReference>
<dbReference type="RefSeq" id="WP_051634040.1">
    <property type="nucleotide sequence ID" value="NZ_CP044334.1"/>
</dbReference>
<dbReference type="EMBL" id="JASVYU010000009">
    <property type="protein sequence ID" value="MDN0286799.1"/>
    <property type="molecule type" value="Genomic_DNA"/>
</dbReference>
<evidence type="ECO:0000256" key="1">
    <source>
        <dbReference type="ARBA" id="ARBA00022553"/>
    </source>
</evidence>
<dbReference type="InterPro" id="IPR011006">
    <property type="entry name" value="CheY-like_superfamily"/>
</dbReference>
<dbReference type="PANTHER" id="PTHR44591:SF3">
    <property type="entry name" value="RESPONSE REGULATORY DOMAIN-CONTAINING PROTEIN"/>
    <property type="match status" value="1"/>
</dbReference>
<evidence type="ECO:0000256" key="2">
    <source>
        <dbReference type="PROSITE-ProRule" id="PRU00169"/>
    </source>
</evidence>
<dbReference type="InterPro" id="IPR001789">
    <property type="entry name" value="Sig_transdc_resp-reg_receiver"/>
</dbReference>
<proteinExistence type="predicted"/>
<gene>
    <name evidence="4" type="ORF">QSH54_09085</name>
</gene>
<dbReference type="PANTHER" id="PTHR44591">
    <property type="entry name" value="STRESS RESPONSE REGULATOR PROTEIN 1"/>
    <property type="match status" value="1"/>
</dbReference>
<accession>A0AAQ1AN33</accession>
<feature type="modified residue" description="4-aspartylphosphate" evidence="2">
    <location>
        <position position="63"/>
    </location>
</feature>
<dbReference type="Gene3D" id="3.40.50.2300">
    <property type="match status" value="1"/>
</dbReference>
<keyword evidence="1 2" id="KW-0597">Phosphoprotein</keyword>